<feature type="transmembrane region" description="Helical" evidence="12">
    <location>
        <begin position="178"/>
        <end position="195"/>
    </location>
</feature>
<evidence type="ECO:0000256" key="12">
    <source>
        <dbReference type="SAM" id="Phobius"/>
    </source>
</evidence>
<keyword evidence="3 12" id="KW-0812">Transmembrane</keyword>
<dbReference type="InterPro" id="IPR013130">
    <property type="entry name" value="Fe3_Rdtase_TM_dom"/>
</dbReference>
<keyword evidence="4 13" id="KW-0732">Signal</keyword>
<dbReference type="InterPro" id="IPR013320">
    <property type="entry name" value="ConA-like_dom_sf"/>
</dbReference>
<dbReference type="Pfam" id="PF08244">
    <property type="entry name" value="Glyco_hydro_32C"/>
    <property type="match status" value="1"/>
</dbReference>
<evidence type="ECO:0000256" key="4">
    <source>
        <dbReference type="ARBA" id="ARBA00022729"/>
    </source>
</evidence>
<reference evidence="17" key="1">
    <citation type="submission" date="2019-04" db="EMBL/GenBank/DDBJ databases">
        <title>Friends and foes A comparative genomics study of 23 Aspergillus species from section Flavi.</title>
        <authorList>
            <consortium name="DOE Joint Genome Institute"/>
            <person name="Kjaerbolling I."/>
            <person name="Vesth T."/>
            <person name="Frisvad J.C."/>
            <person name="Nybo J.L."/>
            <person name="Theobald S."/>
            <person name="Kildgaard S."/>
            <person name="Isbrandt T."/>
            <person name="Kuo A."/>
            <person name="Sato A."/>
            <person name="Lyhne E.K."/>
            <person name="Kogle M.E."/>
            <person name="Wiebenga A."/>
            <person name="Kun R.S."/>
            <person name="Lubbers R.J."/>
            <person name="Makela M.R."/>
            <person name="Barry K."/>
            <person name="Chovatia M."/>
            <person name="Clum A."/>
            <person name="Daum C."/>
            <person name="Haridas S."/>
            <person name="He G."/>
            <person name="LaButti K."/>
            <person name="Lipzen A."/>
            <person name="Mondo S."/>
            <person name="Riley R."/>
            <person name="Salamov A."/>
            <person name="Simmons B.A."/>
            <person name="Magnuson J.K."/>
            <person name="Henrissat B."/>
            <person name="Mortensen U.H."/>
            <person name="Larsen T.O."/>
            <person name="Devries R.P."/>
            <person name="Grigoriev I.V."/>
            <person name="Machida M."/>
            <person name="Baker S.E."/>
            <person name="Andersen M.R."/>
        </authorList>
    </citation>
    <scope>NUCLEOTIDE SEQUENCE [LARGE SCALE GENOMIC DNA]</scope>
    <source>
        <strain evidence="17">CBS 121.62</strain>
    </source>
</reference>
<dbReference type="InterPro" id="IPR023296">
    <property type="entry name" value="Glyco_hydro_beta-prop_sf"/>
</dbReference>
<feature type="transmembrane region" description="Helical" evidence="12">
    <location>
        <begin position="322"/>
        <end position="350"/>
    </location>
</feature>
<name>A0A5N6GKF8_ASPFL</name>
<dbReference type="SMART" id="SM00640">
    <property type="entry name" value="Glyco_32"/>
    <property type="match status" value="1"/>
</dbReference>
<dbReference type="PANTHER" id="PTHR32361:SF9">
    <property type="entry name" value="FERRIC REDUCTASE TRANSMEMBRANE COMPONENT 3-RELATED"/>
    <property type="match status" value="1"/>
</dbReference>
<dbReference type="VEuPathDB" id="FungiDB:F9C07_2076568"/>
<dbReference type="Gene3D" id="2.60.120.560">
    <property type="entry name" value="Exo-inulinase, domain 1"/>
    <property type="match status" value="1"/>
</dbReference>
<dbReference type="InterPro" id="IPR051410">
    <property type="entry name" value="Ferric/Cupric_Reductase"/>
</dbReference>
<feature type="transmembrane region" description="Helical" evidence="12">
    <location>
        <begin position="262"/>
        <end position="281"/>
    </location>
</feature>
<dbReference type="Gene3D" id="2.115.10.20">
    <property type="entry name" value="Glycosyl hydrolase domain, family 43"/>
    <property type="match status" value="1"/>
</dbReference>
<dbReference type="InterPro" id="IPR039261">
    <property type="entry name" value="FNR_nucleotide-bd"/>
</dbReference>
<dbReference type="PANTHER" id="PTHR32361">
    <property type="entry name" value="FERRIC/CUPRIC REDUCTASE TRANSMEMBRANE COMPONENT"/>
    <property type="match status" value="1"/>
</dbReference>
<evidence type="ECO:0000259" key="14">
    <source>
        <dbReference type="Pfam" id="PF01794"/>
    </source>
</evidence>
<feature type="domain" description="Ferric reductase NAD binding" evidence="15">
    <location>
        <begin position="539"/>
        <end position="674"/>
    </location>
</feature>
<dbReference type="GO" id="GO:0005975">
    <property type="term" value="P:carbohydrate metabolic process"/>
    <property type="evidence" value="ECO:0007669"/>
    <property type="project" value="InterPro"/>
</dbReference>
<dbReference type="GO" id="GO:0004553">
    <property type="term" value="F:hydrolase activity, hydrolyzing O-glycosyl compounds"/>
    <property type="evidence" value="ECO:0007669"/>
    <property type="project" value="InterPro"/>
</dbReference>
<evidence type="ECO:0000259" key="16">
    <source>
        <dbReference type="Pfam" id="PF08244"/>
    </source>
</evidence>
<dbReference type="CDD" id="cd18621">
    <property type="entry name" value="GH32_XdINV-like"/>
    <property type="match status" value="1"/>
</dbReference>
<keyword evidence="9 12" id="KW-0472">Membrane</keyword>
<dbReference type="SUPFAM" id="SSF75005">
    <property type="entry name" value="Arabinanase/levansucrase/invertase"/>
    <property type="match status" value="1"/>
</dbReference>
<feature type="compositionally biased region" description="Basic and acidic residues" evidence="11">
    <location>
        <begin position="1035"/>
        <end position="1054"/>
    </location>
</feature>
<keyword evidence="10" id="KW-0326">Glycosidase</keyword>
<evidence type="ECO:0000256" key="10">
    <source>
        <dbReference type="ARBA" id="ARBA00023295"/>
    </source>
</evidence>
<dbReference type="GO" id="GO:0015677">
    <property type="term" value="P:copper ion import"/>
    <property type="evidence" value="ECO:0007669"/>
    <property type="project" value="TreeGrafter"/>
</dbReference>
<feature type="region of interest" description="Disordered" evidence="11">
    <location>
        <begin position="1035"/>
        <end position="1059"/>
    </location>
</feature>
<dbReference type="SUPFAM" id="SSF52343">
    <property type="entry name" value="Ferredoxin reductase-like, C-terminal NADP-linked domain"/>
    <property type="match status" value="1"/>
</dbReference>
<evidence type="ECO:0000256" key="8">
    <source>
        <dbReference type="ARBA" id="ARBA00023065"/>
    </source>
</evidence>
<dbReference type="GO" id="GO:0005886">
    <property type="term" value="C:plasma membrane"/>
    <property type="evidence" value="ECO:0007669"/>
    <property type="project" value="TreeGrafter"/>
</dbReference>
<feature type="domain" description="Glycosyl hydrolase family 32 C-terminal" evidence="16">
    <location>
        <begin position="949"/>
        <end position="1127"/>
    </location>
</feature>
<dbReference type="InterPro" id="IPR001362">
    <property type="entry name" value="Glyco_hydro_32"/>
</dbReference>
<evidence type="ECO:0000256" key="7">
    <source>
        <dbReference type="ARBA" id="ARBA00023002"/>
    </source>
</evidence>
<evidence type="ECO:0000256" key="13">
    <source>
        <dbReference type="SAM" id="SignalP"/>
    </source>
</evidence>
<keyword evidence="5" id="KW-0378">Hydrolase</keyword>
<evidence type="ECO:0000256" key="3">
    <source>
        <dbReference type="ARBA" id="ARBA00022692"/>
    </source>
</evidence>
<evidence type="ECO:0000259" key="15">
    <source>
        <dbReference type="Pfam" id="PF08030"/>
    </source>
</evidence>
<dbReference type="InterPro" id="IPR013189">
    <property type="entry name" value="Glyco_hydro_32_C"/>
</dbReference>
<dbReference type="CDD" id="cd06186">
    <property type="entry name" value="NOX_Duox_like_FAD_NADP"/>
    <property type="match status" value="1"/>
</dbReference>
<dbReference type="AlphaFoldDB" id="A0A5N6GKF8"/>
<gene>
    <name evidence="17" type="ORF">BDV35DRAFT_400797</name>
</gene>
<sequence length="1139" mass="126389">MHLYVITLVAFTGLVHCWGGLSASSLDEYCFYSIYQSLSTLTWSGPHSQNAACNNTVQVSSIYTSVKLYCSDEELSAGLAKDQALPKSTRLSWSVMGYWGGILLTGILHRLWTLSRHVQGGSGRGDVERKREQQLPDKAGIRDRLSFYWKAYIAVPAALGSYHQRRLLGCSIPNRPEILVVVWFWIMCIILNFGFHDIFIPNVTMPTISRQAWKYVAQRTSMFAYACLPWVWLFAGRNNIFIWATGWSFSTFNVFHRHLSRLTAIFAFVHAISYTVLDTIYGPYYEEGLHVLWFKFGIIGATMMGLLCGLSIPYIRTKCYELFLVGHILFAVILLVALFQCVLLCSLPVYDFGRCETGLQDKTDILPFSELNITPTSGQWLPYGAVIGSCASYASYIATSASLPLGICKQLQQCWRGWENHPFTVGAYTAPNPTSPLTSSSNAQQGPHYMTGALNEKNPFTSTPTEVFTQGSQSSTTDPALGNLVFWIRPYNGWTKRLKDQCLRSSSSDDSAVNGYYQTSIPISLEGPYGHTLPLHHYGTVVMIVGGTGIATAVPYIHDHVSRLSKAGSRVSDDTKTQTSNLTLVWACRGHVFMQQLCGRELAGALEIEGFTGRFHCTKGCNSHCAADNKNGELRIERGRPNIENIIHGAATEAQIARHKMAVLTCGSPHMSDEEVDAVIWLGIDVTAFRDPYVFQNKDLDDTVGSSSGTWYAAISGGVHDVGPGVFLYRNQGSGYEDWEYLGKWWSEPVNSTCGNGDWAKAWGYNFEVGNVFSLDKEGYNVNGETFITLGVEGSYGPITESVTSMHGMLWASGNILKPDGGNVTFEPTMAGVLDWGISSYAAAGKVLPATSQASEKSGAPDRFISYVSLTGDVFGGVAGYPSEQQGWQNTLLLPRELHKQTISNVVDNDLASETGSWCVKDSENSCLKLETMGIKIARETYKAMTNKTSFTEPKRTFCEDGAVPFKQSPTTKFFVLNAQLSFPKSARDPGVQAGFKILSSELESTTIYYQFSNESIVIGRRRLRLFDINKNCNKSDDDDKQEERKKKDAYREHGRNRHNVKLAAEDESHIETLDLTIVVDNAVLEVYANSRFALSTWARTWYANSTEISFFHNGEGEVTFSDISVSDGLYDAYPDRAR</sequence>
<feature type="chain" id="PRO_5024856636" evidence="13">
    <location>
        <begin position="18"/>
        <end position="1139"/>
    </location>
</feature>
<feature type="signal peptide" evidence="13">
    <location>
        <begin position="1"/>
        <end position="17"/>
    </location>
</feature>
<organism evidence="17">
    <name type="scientific">Aspergillus flavus</name>
    <dbReference type="NCBI Taxonomy" id="5059"/>
    <lineage>
        <taxon>Eukaryota</taxon>
        <taxon>Fungi</taxon>
        <taxon>Dikarya</taxon>
        <taxon>Ascomycota</taxon>
        <taxon>Pezizomycotina</taxon>
        <taxon>Eurotiomycetes</taxon>
        <taxon>Eurotiomycetidae</taxon>
        <taxon>Eurotiales</taxon>
        <taxon>Aspergillaceae</taxon>
        <taxon>Aspergillus</taxon>
        <taxon>Aspergillus subgen. Circumdati</taxon>
    </lineage>
</organism>
<dbReference type="VEuPathDB" id="FungiDB:AFLA_013479"/>
<protein>
    <submittedName>
        <fullName evidence="17">Ferric reductase like transmembrane component-domain-containing protein</fullName>
    </submittedName>
</protein>
<dbReference type="EMBL" id="ML734685">
    <property type="protein sequence ID" value="KAB8241609.1"/>
    <property type="molecule type" value="Genomic_DNA"/>
</dbReference>
<feature type="domain" description="Ferric oxidoreductase" evidence="14">
    <location>
        <begin position="221"/>
        <end position="337"/>
    </location>
</feature>
<feature type="transmembrane region" description="Helical" evidence="12">
    <location>
        <begin position="216"/>
        <end position="234"/>
    </location>
</feature>
<evidence type="ECO:0000256" key="5">
    <source>
        <dbReference type="ARBA" id="ARBA00022801"/>
    </source>
</evidence>
<comment type="subcellular location">
    <subcellularLocation>
        <location evidence="1">Membrane</location>
        <topology evidence="1">Multi-pass membrane protein</topology>
    </subcellularLocation>
</comment>
<dbReference type="InterPro" id="IPR013121">
    <property type="entry name" value="Fe_red_NAD-bd_6"/>
</dbReference>
<dbReference type="SUPFAM" id="SSF49899">
    <property type="entry name" value="Concanavalin A-like lectins/glucanases"/>
    <property type="match status" value="1"/>
</dbReference>
<evidence type="ECO:0000313" key="17">
    <source>
        <dbReference type="EMBL" id="KAB8241609.1"/>
    </source>
</evidence>
<evidence type="ECO:0000256" key="11">
    <source>
        <dbReference type="SAM" id="MobiDB-lite"/>
    </source>
</evidence>
<dbReference type="VEuPathDB" id="FungiDB:AFLA_013480"/>
<accession>A0A5N6GKF8</accession>
<dbReference type="GO" id="GO:0006826">
    <property type="term" value="P:iron ion transport"/>
    <property type="evidence" value="ECO:0007669"/>
    <property type="project" value="TreeGrafter"/>
</dbReference>
<keyword evidence="2" id="KW-0813">Transport</keyword>
<dbReference type="GO" id="GO:0006879">
    <property type="term" value="P:intracellular iron ion homeostasis"/>
    <property type="evidence" value="ECO:0007669"/>
    <property type="project" value="TreeGrafter"/>
</dbReference>
<evidence type="ECO:0000256" key="9">
    <source>
        <dbReference type="ARBA" id="ARBA00023136"/>
    </source>
</evidence>
<keyword evidence="7" id="KW-0560">Oxidoreductase</keyword>
<keyword evidence="8" id="KW-0406">Ion transport</keyword>
<keyword evidence="6 12" id="KW-1133">Transmembrane helix</keyword>
<dbReference type="GO" id="GO:0000293">
    <property type="term" value="F:ferric-chelate reductase activity"/>
    <property type="evidence" value="ECO:0007669"/>
    <property type="project" value="UniProtKB-ARBA"/>
</dbReference>
<evidence type="ECO:0000256" key="6">
    <source>
        <dbReference type="ARBA" id="ARBA00022989"/>
    </source>
</evidence>
<feature type="transmembrane region" description="Helical" evidence="12">
    <location>
        <begin position="293"/>
        <end position="315"/>
    </location>
</feature>
<proteinExistence type="predicted"/>
<dbReference type="Proteomes" id="UP000325434">
    <property type="component" value="Unassembled WGS sequence"/>
</dbReference>
<dbReference type="Pfam" id="PF01794">
    <property type="entry name" value="Ferric_reduct"/>
    <property type="match status" value="1"/>
</dbReference>
<dbReference type="Pfam" id="PF08030">
    <property type="entry name" value="NAD_binding_6"/>
    <property type="match status" value="1"/>
</dbReference>
<evidence type="ECO:0000256" key="1">
    <source>
        <dbReference type="ARBA" id="ARBA00004141"/>
    </source>
</evidence>
<evidence type="ECO:0000256" key="2">
    <source>
        <dbReference type="ARBA" id="ARBA00022448"/>
    </source>
</evidence>